<keyword evidence="1" id="KW-0175">Coiled coil</keyword>
<accession>A0A927C2Y7</accession>
<evidence type="ECO:0000256" key="2">
    <source>
        <dbReference type="SAM" id="SignalP"/>
    </source>
</evidence>
<sequence length="392" mass="42513">MRAPFTAAVLAGAVIAAPLAMAEQAPSAAEMWKLIQEQQREIERLKQEQKNTDAKVEATADAVESGAMSNGWASRVSLGGYGEHHFNHFKDKDDKVDAHRFVLFVGNQFSDTVRFFSELEVEHGLVKDTDDGSGPGEVELEQAYIQWDFTPGHSLTMGQFLVPVGIINETHEPDTFYGTERNNVEKDIIPATWWETGVMFSGEILPGLKYNAALHSGLAADPGATVRSGRQKSANATAEDLAYTLRLAYTGVAGLEVAATAHHQQDISQGAAADGEANLLEAHIRYTIANLTLTALAAEWDIDGAAFDTAGTDVQEGAYLEASYKVTPKLGVFVRQSEWDNKAGNSVDTEIEQTDVGVNYWLTPTVVLKADLTEQDGAKDDDAFNLGVGWSF</sequence>
<evidence type="ECO:0000256" key="1">
    <source>
        <dbReference type="SAM" id="Coils"/>
    </source>
</evidence>
<keyword evidence="4" id="KW-1185">Reference proteome</keyword>
<reference evidence="3" key="1">
    <citation type="submission" date="2020-09" db="EMBL/GenBank/DDBJ databases">
        <authorList>
            <person name="Yoon J.-W."/>
        </authorList>
    </citation>
    <scope>NUCLEOTIDE SEQUENCE</scope>
    <source>
        <strain evidence="3">KMU-158</strain>
    </source>
</reference>
<feature type="coiled-coil region" evidence="1">
    <location>
        <begin position="28"/>
        <end position="62"/>
    </location>
</feature>
<dbReference type="EMBL" id="JACXLD010000003">
    <property type="protein sequence ID" value="MBD2858816.1"/>
    <property type="molecule type" value="Genomic_DNA"/>
</dbReference>
<dbReference type="Proteomes" id="UP000610558">
    <property type="component" value="Unassembled WGS sequence"/>
</dbReference>
<dbReference type="SUPFAM" id="SSF56935">
    <property type="entry name" value="Porins"/>
    <property type="match status" value="1"/>
</dbReference>
<dbReference type="InterPro" id="IPR010870">
    <property type="entry name" value="Porin_O/P"/>
</dbReference>
<evidence type="ECO:0000313" key="3">
    <source>
        <dbReference type="EMBL" id="MBD2858816.1"/>
    </source>
</evidence>
<feature type="chain" id="PRO_5036977722" evidence="2">
    <location>
        <begin position="23"/>
        <end position="392"/>
    </location>
</feature>
<keyword evidence="2" id="KW-0732">Signal</keyword>
<dbReference type="RefSeq" id="WP_190764036.1">
    <property type="nucleotide sequence ID" value="NZ_JACXLD010000003.1"/>
</dbReference>
<feature type="signal peptide" evidence="2">
    <location>
        <begin position="1"/>
        <end position="22"/>
    </location>
</feature>
<dbReference type="InterPro" id="IPR023614">
    <property type="entry name" value="Porin_dom_sf"/>
</dbReference>
<name>A0A927C2Y7_9GAMM</name>
<dbReference type="Pfam" id="PF07396">
    <property type="entry name" value="Porin_O_P"/>
    <property type="match status" value="1"/>
</dbReference>
<gene>
    <name evidence="3" type="ORF">IB286_07305</name>
</gene>
<comment type="caution">
    <text evidence="3">The sequence shown here is derived from an EMBL/GenBank/DDBJ whole genome shotgun (WGS) entry which is preliminary data.</text>
</comment>
<evidence type="ECO:0000313" key="4">
    <source>
        <dbReference type="Proteomes" id="UP000610558"/>
    </source>
</evidence>
<dbReference type="AlphaFoldDB" id="A0A927C2Y7"/>
<organism evidence="3 4">
    <name type="scientific">Spongiibacter pelagi</name>
    <dbReference type="NCBI Taxonomy" id="2760804"/>
    <lineage>
        <taxon>Bacteria</taxon>
        <taxon>Pseudomonadati</taxon>
        <taxon>Pseudomonadota</taxon>
        <taxon>Gammaproteobacteria</taxon>
        <taxon>Cellvibrionales</taxon>
        <taxon>Spongiibacteraceae</taxon>
        <taxon>Spongiibacter</taxon>
    </lineage>
</organism>
<protein>
    <submittedName>
        <fullName evidence="3">Porin</fullName>
    </submittedName>
</protein>
<proteinExistence type="predicted"/>
<dbReference type="Gene3D" id="2.40.160.10">
    <property type="entry name" value="Porin"/>
    <property type="match status" value="1"/>
</dbReference>